<dbReference type="STRING" id="8022.A0A060YRE0"/>
<evidence type="ECO:0000313" key="3">
    <source>
        <dbReference type="EMBL" id="CDQ94256.1"/>
    </source>
</evidence>
<evidence type="ECO:0000256" key="1">
    <source>
        <dbReference type="ARBA" id="ARBA00007471"/>
    </source>
</evidence>
<dbReference type="EMBL" id="FR917200">
    <property type="protein sequence ID" value="CDQ94256.1"/>
    <property type="molecule type" value="Genomic_DNA"/>
</dbReference>
<organism evidence="3 4">
    <name type="scientific">Oncorhynchus mykiss</name>
    <name type="common">Rainbow trout</name>
    <name type="synonym">Salmo gairdneri</name>
    <dbReference type="NCBI Taxonomy" id="8022"/>
    <lineage>
        <taxon>Eukaryota</taxon>
        <taxon>Metazoa</taxon>
        <taxon>Chordata</taxon>
        <taxon>Craniata</taxon>
        <taxon>Vertebrata</taxon>
        <taxon>Euteleostomi</taxon>
        <taxon>Actinopterygii</taxon>
        <taxon>Neopterygii</taxon>
        <taxon>Teleostei</taxon>
        <taxon>Protacanthopterygii</taxon>
        <taxon>Salmoniformes</taxon>
        <taxon>Salmonidae</taxon>
        <taxon>Salmoninae</taxon>
        <taxon>Oncorhynchus</taxon>
    </lineage>
</organism>
<sequence>MQRSADYIDRNAVQCGDCDLFTQWRGGGGTIKNDSTLCFPEAQRKKQTVMFDSVEDWTQDMKRTKGNCRVVSENSNFELSPKLPQYFIVPTNVSDEDLTKYQGKGLPMWCWSHHSGCALFKTASIPLVQEDNVPQTYMEK</sequence>
<feature type="domain" description="Myotubularin phosphatase" evidence="2">
    <location>
        <begin position="51"/>
        <end position="140"/>
    </location>
</feature>
<accession>A0A060YRE0</accession>
<dbReference type="PaxDb" id="8022-A0A060YRE0"/>
<dbReference type="Proteomes" id="UP000193380">
    <property type="component" value="Unassembled WGS sequence"/>
</dbReference>
<dbReference type="SUPFAM" id="SSF52799">
    <property type="entry name" value="(Phosphotyrosine protein) phosphatases II"/>
    <property type="match status" value="1"/>
</dbReference>
<dbReference type="InterPro" id="IPR010569">
    <property type="entry name" value="Myotubularin-like_Pase_dom"/>
</dbReference>
<gene>
    <name evidence="3" type="ORF">GSONMT00033670001</name>
</gene>
<comment type="similarity">
    <text evidence="1">Belongs to the protein-tyrosine phosphatase family. Non-receptor class myotubularin subfamily.</text>
</comment>
<dbReference type="AlphaFoldDB" id="A0A060YRE0"/>
<dbReference type="Pfam" id="PF06602">
    <property type="entry name" value="Myotub-related"/>
    <property type="match status" value="1"/>
</dbReference>
<reference evidence="3" key="2">
    <citation type="submission" date="2014-03" db="EMBL/GenBank/DDBJ databases">
        <authorList>
            <person name="Genoscope - CEA"/>
        </authorList>
    </citation>
    <scope>NUCLEOTIDE SEQUENCE</scope>
</reference>
<dbReference type="InterPro" id="IPR029021">
    <property type="entry name" value="Prot-tyrosine_phosphatase-like"/>
</dbReference>
<dbReference type="PROSITE" id="PS51339">
    <property type="entry name" value="PPASE_MYOTUBULARIN"/>
    <property type="match status" value="1"/>
</dbReference>
<proteinExistence type="inferred from homology"/>
<protein>
    <recommendedName>
        <fullName evidence="2">Myotubularin phosphatase domain-containing protein</fullName>
    </recommendedName>
</protein>
<evidence type="ECO:0000313" key="4">
    <source>
        <dbReference type="Proteomes" id="UP000193380"/>
    </source>
</evidence>
<evidence type="ECO:0000259" key="2">
    <source>
        <dbReference type="PROSITE" id="PS51339"/>
    </source>
</evidence>
<reference evidence="3" key="1">
    <citation type="journal article" date="2014" name="Nat. Commun.">
        <title>The rainbow trout genome provides novel insights into evolution after whole-genome duplication in vertebrates.</title>
        <authorList>
            <person name="Berthelot C."/>
            <person name="Brunet F."/>
            <person name="Chalopin D."/>
            <person name="Juanchich A."/>
            <person name="Bernard M."/>
            <person name="Noel B."/>
            <person name="Bento P."/>
            <person name="Da Silva C."/>
            <person name="Labadie K."/>
            <person name="Alberti A."/>
            <person name="Aury J.M."/>
            <person name="Louis A."/>
            <person name="Dehais P."/>
            <person name="Bardou P."/>
            <person name="Montfort J."/>
            <person name="Klopp C."/>
            <person name="Cabau C."/>
            <person name="Gaspin C."/>
            <person name="Thorgaard G.H."/>
            <person name="Boussaha M."/>
            <person name="Quillet E."/>
            <person name="Guyomard R."/>
            <person name="Galiana D."/>
            <person name="Bobe J."/>
            <person name="Volff J.N."/>
            <person name="Genet C."/>
            <person name="Wincker P."/>
            <person name="Jaillon O."/>
            <person name="Roest Crollius H."/>
            <person name="Guiguen Y."/>
        </authorList>
    </citation>
    <scope>NUCLEOTIDE SEQUENCE [LARGE SCALE GENOMIC DNA]</scope>
</reference>
<name>A0A060YRE0_ONCMY</name>